<name>A0A177AYM8_9BILA</name>
<keyword evidence="1" id="KW-0812">Transmembrane</keyword>
<proteinExistence type="predicted"/>
<accession>A0A177AYM8</accession>
<keyword evidence="1" id="KW-1133">Transmembrane helix</keyword>
<gene>
    <name evidence="2" type="ORF">A3Q56_05166</name>
</gene>
<feature type="transmembrane region" description="Helical" evidence="1">
    <location>
        <begin position="38"/>
        <end position="61"/>
    </location>
</feature>
<comment type="caution">
    <text evidence="2">The sequence shown here is derived from an EMBL/GenBank/DDBJ whole genome shotgun (WGS) entry which is preliminary data.</text>
</comment>
<organism evidence="2 3">
    <name type="scientific">Intoshia linei</name>
    <dbReference type="NCBI Taxonomy" id="1819745"/>
    <lineage>
        <taxon>Eukaryota</taxon>
        <taxon>Metazoa</taxon>
        <taxon>Spiralia</taxon>
        <taxon>Lophotrochozoa</taxon>
        <taxon>Mesozoa</taxon>
        <taxon>Orthonectida</taxon>
        <taxon>Rhopaluridae</taxon>
        <taxon>Intoshia</taxon>
    </lineage>
</organism>
<evidence type="ECO:0000256" key="1">
    <source>
        <dbReference type="SAM" id="Phobius"/>
    </source>
</evidence>
<protein>
    <submittedName>
        <fullName evidence="2">Uncharacterized protein</fullName>
    </submittedName>
</protein>
<reference evidence="2 3" key="1">
    <citation type="submission" date="2016-04" db="EMBL/GenBank/DDBJ databases">
        <title>The genome of Intoshia linei affirms orthonectids as highly simplified spiralians.</title>
        <authorList>
            <person name="Mikhailov K.V."/>
            <person name="Slusarev G.S."/>
            <person name="Nikitin M.A."/>
            <person name="Logacheva M.D."/>
            <person name="Penin A."/>
            <person name="Aleoshin V."/>
            <person name="Panchin Y.V."/>
        </authorList>
    </citation>
    <scope>NUCLEOTIDE SEQUENCE [LARGE SCALE GENOMIC DNA]</scope>
    <source>
        <strain evidence="2">Intl2013</strain>
        <tissue evidence="2">Whole animal</tissue>
    </source>
</reference>
<dbReference type="EMBL" id="LWCA01000739">
    <property type="protein sequence ID" value="OAF67137.1"/>
    <property type="molecule type" value="Genomic_DNA"/>
</dbReference>
<evidence type="ECO:0000313" key="3">
    <source>
        <dbReference type="Proteomes" id="UP000078046"/>
    </source>
</evidence>
<keyword evidence="1" id="KW-0472">Membrane</keyword>
<sequence length="101" mass="11481">MKSFVPPSFFKDDIMRFKEKSLAFTAYSQPSILITSPIIILIINIVIFLLILLVAIIVYTFKKYKLQSKSAQLIKNTGTDDLVSSPAYNIMNPLNTSSRQY</sequence>
<dbReference type="Proteomes" id="UP000078046">
    <property type="component" value="Unassembled WGS sequence"/>
</dbReference>
<evidence type="ECO:0000313" key="2">
    <source>
        <dbReference type="EMBL" id="OAF67137.1"/>
    </source>
</evidence>
<keyword evidence="3" id="KW-1185">Reference proteome</keyword>
<dbReference type="AlphaFoldDB" id="A0A177AYM8"/>